<dbReference type="RefSeq" id="YP_762474.1">
    <property type="nucleotide sequence ID" value="NC_008361.1"/>
</dbReference>
<protein>
    <submittedName>
        <fullName evidence="2">19.3 kDa</fullName>
    </submittedName>
</protein>
<keyword evidence="3" id="KW-1185">Reference proteome</keyword>
<name>Q0E4Y2_SFAVA</name>
<dbReference type="Pfam" id="PF19180">
    <property type="entry name" value="DUF5862"/>
    <property type="match status" value="1"/>
</dbReference>
<dbReference type="KEGG" id="vg:4306208"/>
<organismHost>
    <name type="scientific">Spodoptera frugiperda</name>
    <name type="common">Fall armyworm</name>
    <dbReference type="NCBI Taxonomy" id="7108"/>
</organismHost>
<proteinExistence type="predicted"/>
<reference evidence="2 3" key="1">
    <citation type="journal article" date="2006" name="J. Virol.">
        <title>Genomic sequence of Spodoptera frugiperda Ascovirus 1a, an enveloped, double-stranded DNA insect virus that manipulates apoptosis for viral reproduction.</title>
        <authorList>
            <person name="Bideshi D.K."/>
            <person name="Demattei M.V."/>
            <person name="Rouleux-Bonnin F."/>
            <person name="Stasiak K."/>
            <person name="Tan Y."/>
            <person name="Bigot S."/>
            <person name="Bigot Y."/>
            <person name="Federici B.A."/>
        </authorList>
    </citation>
    <scope>NUCLEOTIDE SEQUENCE [LARGE SCALE GENOMIC DNA]</scope>
    <source>
        <strain evidence="3">SvAV-1a</strain>
    </source>
</reference>
<evidence type="ECO:0000259" key="1">
    <source>
        <dbReference type="Pfam" id="PF19180"/>
    </source>
</evidence>
<feature type="domain" description="DUF5862" evidence="1">
    <location>
        <begin position="80"/>
        <end position="147"/>
    </location>
</feature>
<dbReference type="Proteomes" id="UP000008030">
    <property type="component" value="Segment"/>
</dbReference>
<sequence>MSTDVVTITTVDGVTRTVTLKTGEDRKRVADWIRTLGTMVSSRDVPIEVRVRGIDDLSDTELASKFIRSPPVRFWSRLRSGAWGVTEGAVTGMITASNSSGGGQWIFGTISQVVGSTIGLVVGGAVFGVLGFVSDVDTIRTILVHYRMSFSTNKRNRVPCKNGGGVPRLPLNPIRLLNV</sequence>
<evidence type="ECO:0000313" key="2">
    <source>
        <dbReference type="EMBL" id="CAL44719.2"/>
    </source>
</evidence>
<dbReference type="OrthoDB" id="27720at10239"/>
<dbReference type="EMBL" id="AM398843">
    <property type="protein sequence ID" value="CAL44719.2"/>
    <property type="molecule type" value="Genomic_DNA"/>
</dbReference>
<accession>Q0E4Y2</accession>
<dbReference type="InterPro" id="IPR043847">
    <property type="entry name" value="DUF5862"/>
</dbReference>
<dbReference type="GeneID" id="4306208"/>
<organism evidence="2 3">
    <name type="scientific">Spodoptera frugiperda ascovirus 1a</name>
    <name type="common">SfAV-1a</name>
    <dbReference type="NCBI Taxonomy" id="113370"/>
    <lineage>
        <taxon>Viruses</taxon>
        <taxon>Varidnaviria</taxon>
        <taxon>Bamfordvirae</taxon>
        <taxon>Nucleocytoviricota</taxon>
        <taxon>Megaviricetes</taxon>
        <taxon>Pimascovirales</taxon>
        <taxon>Pimascovirales incertae sedis</taxon>
        <taxon>Ascoviridae</taxon>
        <taxon>Ascovirus</taxon>
        <taxon>Ascovirus sfav1a</taxon>
    </lineage>
</organism>
<evidence type="ECO:0000313" key="3">
    <source>
        <dbReference type="Proteomes" id="UP000008030"/>
    </source>
</evidence>
<gene>
    <name evidence="2" type="primary">ORF119</name>
</gene>